<comment type="similarity">
    <text evidence="9">Belongs to the monovalent cation:proton antiporter 2 (CPA2) transporter (TC 2.A.37) family. CHX (TC 2.A.37.4) subfamily.</text>
</comment>
<sequence length="784" mass="85905">MEAAIYDCFGKGEVFNPVLAMGTQVSCLLVISHFFQLLLKPFGQPAPVAQILAGFVLGPSCLSQISNVKSFFFSSSADYYETMALYARIIIMFLIGLETDFPYLLRKLRIAGTIACGSCFICTVFAAAVTSFIFTETGAHGSHFIMALTLSIILSNTASPFVTRLAHDLKFANTDIGRLAISSSLISDAYAVLLLIIITRDKQEYGFKNSIFLGILYSVVIIVVIVVNRHVANWLNRRNRSQKYLKNTEIFILLAILFVAATSLETLGFSSIIACFLIGALFPRGGKTGRTLLIKLSYSVHNFVLPIYFGYSGFKSDLTHINSLTNFAIVAIIILLSIGGKVTGTLAACFHLKIPLNEGVLLAFLMNLKGHVDLLALTIGVENKAVSSQVFYNLMMAAVVINSLIWGPVIAYMVRRESDILGYKHIAFEFQSPESELKLLACVHGPRPVATMIGLIATCKGSDNVAITPYLMHLIELPEKTKTTLLFHQKEEDELSDDDNYGGNDVVEINEAVDIFAAETGVVIHQLKVVSPFATMYDDVCEFAEDARASIIILPFHKHQRIDGKLESGKEGIRATNQKVLRHAKCSVAILVDRGLTAGTLHVSGSGMLQHVAMLFFGGPDDREALGLSKRLGMHHHVNLTVIRFLEKSEGGENIGVNITQKDEDVFMMAISNHELQNDADNMVLTDFFNRYVTSGEVGYVEKHVAHGGETASALRDMADMYSMFIVGKGNKGHSTLTTGMSDWEECPELGKVGDFLASSDFELSGSVLVIQQHRPSNNGDDDL</sequence>
<keyword evidence="4 10" id="KW-0812">Transmembrane</keyword>
<feature type="transmembrane region" description="Helical" evidence="10">
    <location>
        <begin position="391"/>
        <end position="414"/>
    </location>
</feature>
<keyword evidence="8 10" id="KW-0472">Membrane</keyword>
<dbReference type="InterPro" id="IPR006153">
    <property type="entry name" value="Cation/H_exchanger_TM"/>
</dbReference>
<evidence type="ECO:0000256" key="7">
    <source>
        <dbReference type="ARBA" id="ARBA00023065"/>
    </source>
</evidence>
<dbReference type="AlphaFoldDB" id="A0A022QST0"/>
<feature type="transmembrane region" description="Helical" evidence="10">
    <location>
        <begin position="323"/>
        <end position="348"/>
    </location>
</feature>
<evidence type="ECO:0000259" key="12">
    <source>
        <dbReference type="Pfam" id="PF23256"/>
    </source>
</evidence>
<feature type="transmembrane region" description="Helical" evidence="10">
    <location>
        <begin position="360"/>
        <end position="379"/>
    </location>
</feature>
<feature type="transmembrane region" description="Helical" evidence="10">
    <location>
        <begin position="292"/>
        <end position="311"/>
    </location>
</feature>
<keyword evidence="3" id="KW-0633">Potassium transport</keyword>
<gene>
    <name evidence="14" type="ORF">MIMGU_mgv1a001619mg</name>
</gene>
<dbReference type="Proteomes" id="UP000030748">
    <property type="component" value="Unassembled WGS sequence"/>
</dbReference>
<feature type="transmembrane region" description="Helical" evidence="10">
    <location>
        <begin position="19"/>
        <end position="39"/>
    </location>
</feature>
<dbReference type="InterPro" id="IPR057290">
    <property type="entry name" value="CHX17_C"/>
</dbReference>
<keyword evidence="6 10" id="KW-1133">Transmembrane helix</keyword>
<dbReference type="GO" id="GO:0012505">
    <property type="term" value="C:endomembrane system"/>
    <property type="evidence" value="ECO:0000318"/>
    <property type="project" value="GO_Central"/>
</dbReference>
<evidence type="ECO:0000256" key="9">
    <source>
        <dbReference type="ARBA" id="ARBA00038341"/>
    </source>
</evidence>
<keyword evidence="7" id="KW-0406">Ion transport</keyword>
<evidence type="ECO:0000256" key="5">
    <source>
        <dbReference type="ARBA" id="ARBA00022958"/>
    </source>
</evidence>
<organism evidence="14 15">
    <name type="scientific">Erythranthe guttata</name>
    <name type="common">Yellow monkey flower</name>
    <name type="synonym">Mimulus guttatus</name>
    <dbReference type="NCBI Taxonomy" id="4155"/>
    <lineage>
        <taxon>Eukaryota</taxon>
        <taxon>Viridiplantae</taxon>
        <taxon>Streptophyta</taxon>
        <taxon>Embryophyta</taxon>
        <taxon>Tracheophyta</taxon>
        <taxon>Spermatophyta</taxon>
        <taxon>Magnoliopsida</taxon>
        <taxon>eudicotyledons</taxon>
        <taxon>Gunneridae</taxon>
        <taxon>Pentapetalae</taxon>
        <taxon>asterids</taxon>
        <taxon>lamiids</taxon>
        <taxon>Lamiales</taxon>
        <taxon>Phrymaceae</taxon>
        <taxon>Erythranthe</taxon>
    </lineage>
</organism>
<accession>A0A022QST0</accession>
<comment type="subcellular location">
    <subcellularLocation>
        <location evidence="1">Membrane</location>
        <topology evidence="1">Multi-pass membrane protein</topology>
    </subcellularLocation>
</comment>
<feature type="transmembrane region" description="Helical" evidence="10">
    <location>
        <begin position="179"/>
        <end position="199"/>
    </location>
</feature>
<evidence type="ECO:0000256" key="2">
    <source>
        <dbReference type="ARBA" id="ARBA00022448"/>
    </source>
</evidence>
<evidence type="ECO:0000313" key="14">
    <source>
        <dbReference type="EMBL" id="EYU30363.1"/>
    </source>
</evidence>
<dbReference type="InterPro" id="IPR038770">
    <property type="entry name" value="Na+/solute_symporter_sf"/>
</dbReference>
<dbReference type="GO" id="GO:0015297">
    <property type="term" value="F:antiporter activity"/>
    <property type="evidence" value="ECO:0007669"/>
    <property type="project" value="InterPro"/>
</dbReference>
<feature type="transmembrane region" description="Helical" evidence="10">
    <location>
        <begin position="140"/>
        <end position="158"/>
    </location>
</feature>
<dbReference type="Pfam" id="PF23259">
    <property type="entry name" value="CHX17_C"/>
    <property type="match status" value="1"/>
</dbReference>
<dbReference type="Pfam" id="PF23256">
    <property type="entry name" value="CHX17_2nd"/>
    <property type="match status" value="1"/>
</dbReference>
<dbReference type="GO" id="GO:0098662">
    <property type="term" value="P:inorganic cation transmembrane transport"/>
    <property type="evidence" value="ECO:0000318"/>
    <property type="project" value="GO_Central"/>
</dbReference>
<evidence type="ECO:0000313" key="15">
    <source>
        <dbReference type="Proteomes" id="UP000030748"/>
    </source>
</evidence>
<keyword evidence="5" id="KW-0630">Potassium</keyword>
<feature type="domain" description="Cation/H(+) antiporter C-terminal" evidence="13">
    <location>
        <begin position="612"/>
        <end position="774"/>
    </location>
</feature>
<evidence type="ECO:0000256" key="10">
    <source>
        <dbReference type="SAM" id="Phobius"/>
    </source>
</evidence>
<keyword evidence="2" id="KW-0813">Transport</keyword>
<dbReference type="Gene3D" id="3.40.50.12370">
    <property type="match status" value="1"/>
</dbReference>
<evidence type="ECO:0000259" key="11">
    <source>
        <dbReference type="Pfam" id="PF00999"/>
    </source>
</evidence>
<evidence type="ECO:0000256" key="1">
    <source>
        <dbReference type="ARBA" id="ARBA00004141"/>
    </source>
</evidence>
<dbReference type="GO" id="GO:1902600">
    <property type="term" value="P:proton transmembrane transport"/>
    <property type="evidence" value="ECO:0007669"/>
    <property type="project" value="InterPro"/>
</dbReference>
<keyword evidence="15" id="KW-1185">Reference proteome</keyword>
<dbReference type="GO" id="GO:0006813">
    <property type="term" value="P:potassium ion transport"/>
    <property type="evidence" value="ECO:0007669"/>
    <property type="project" value="UniProtKB-KW"/>
</dbReference>
<dbReference type="InterPro" id="IPR050794">
    <property type="entry name" value="CPA2_transporter"/>
</dbReference>
<dbReference type="InterPro" id="IPR057291">
    <property type="entry name" value="CHX17_2nd"/>
</dbReference>
<name>A0A022QST0_ERYGU</name>
<feature type="domain" description="Cation/H+ exchanger transmembrane" evidence="11">
    <location>
        <begin position="30"/>
        <end position="415"/>
    </location>
</feature>
<dbReference type="PANTHER" id="PTHR32468">
    <property type="entry name" value="CATION/H + ANTIPORTER"/>
    <property type="match status" value="1"/>
</dbReference>
<dbReference type="GO" id="GO:0006885">
    <property type="term" value="P:regulation of pH"/>
    <property type="evidence" value="ECO:0000318"/>
    <property type="project" value="GO_Central"/>
</dbReference>
<dbReference type="Gene3D" id="1.20.1530.20">
    <property type="match status" value="1"/>
</dbReference>
<evidence type="ECO:0000256" key="4">
    <source>
        <dbReference type="ARBA" id="ARBA00022692"/>
    </source>
</evidence>
<evidence type="ECO:0000256" key="3">
    <source>
        <dbReference type="ARBA" id="ARBA00022538"/>
    </source>
</evidence>
<feature type="transmembrane region" description="Helical" evidence="10">
    <location>
        <begin position="267"/>
        <end position="285"/>
    </location>
</feature>
<evidence type="ECO:0000259" key="13">
    <source>
        <dbReference type="Pfam" id="PF23259"/>
    </source>
</evidence>
<feature type="transmembrane region" description="Helical" evidence="10">
    <location>
        <begin position="211"/>
        <end position="232"/>
    </location>
</feature>
<dbReference type="EMBL" id="KI631062">
    <property type="protein sequence ID" value="EYU30363.1"/>
    <property type="molecule type" value="Genomic_DNA"/>
</dbReference>
<proteinExistence type="inferred from homology"/>
<protein>
    <submittedName>
        <fullName evidence="14">Uncharacterized protein</fullName>
    </submittedName>
</protein>
<dbReference type="PANTHER" id="PTHR32468:SF18">
    <property type="entry name" value="CATION_H(+) ANTIPORTER 1"/>
    <property type="match status" value="1"/>
</dbReference>
<dbReference type="Pfam" id="PF00999">
    <property type="entry name" value="Na_H_Exchanger"/>
    <property type="match status" value="1"/>
</dbReference>
<dbReference type="STRING" id="4155.A0A022QST0"/>
<feature type="transmembrane region" description="Helical" evidence="10">
    <location>
        <begin position="112"/>
        <end position="134"/>
    </location>
</feature>
<evidence type="ECO:0000256" key="6">
    <source>
        <dbReference type="ARBA" id="ARBA00022989"/>
    </source>
</evidence>
<dbReference type="eggNOG" id="KOG1650">
    <property type="taxonomic scope" value="Eukaryota"/>
</dbReference>
<feature type="transmembrane region" description="Helical" evidence="10">
    <location>
        <begin position="46"/>
        <end position="65"/>
    </location>
</feature>
<feature type="domain" description="Cation/H(+) antiporter central" evidence="12">
    <location>
        <begin position="470"/>
        <end position="598"/>
    </location>
</feature>
<feature type="transmembrane region" description="Helical" evidence="10">
    <location>
        <begin position="85"/>
        <end position="105"/>
    </location>
</feature>
<reference evidence="14 15" key="1">
    <citation type="journal article" date="2013" name="Proc. Natl. Acad. Sci. U.S.A.">
        <title>Fine-scale variation in meiotic recombination in Mimulus inferred from population shotgun sequencing.</title>
        <authorList>
            <person name="Hellsten U."/>
            <person name="Wright K.M."/>
            <person name="Jenkins J."/>
            <person name="Shu S."/>
            <person name="Yuan Y."/>
            <person name="Wessler S.R."/>
            <person name="Schmutz J."/>
            <person name="Willis J.H."/>
            <person name="Rokhsar D.S."/>
        </authorList>
    </citation>
    <scope>NUCLEOTIDE SEQUENCE [LARGE SCALE GENOMIC DNA]</scope>
    <source>
        <strain evidence="15">cv. DUN x IM62</strain>
    </source>
</reference>
<evidence type="ECO:0000256" key="8">
    <source>
        <dbReference type="ARBA" id="ARBA00023136"/>
    </source>
</evidence>
<dbReference type="GO" id="GO:0016020">
    <property type="term" value="C:membrane"/>
    <property type="evidence" value="ECO:0007669"/>
    <property type="project" value="UniProtKB-SubCell"/>
</dbReference>